<name>A0AAV5DSU7_ELECO</name>
<dbReference type="Proteomes" id="UP001054889">
    <property type="component" value="Unassembled WGS sequence"/>
</dbReference>
<dbReference type="InterPro" id="IPR044604">
    <property type="entry name" value="FLZ12/13/14"/>
</dbReference>
<protein>
    <recommendedName>
        <fullName evidence="5">FLZ-type domain-containing protein</fullName>
    </recommendedName>
</protein>
<evidence type="ECO:0000256" key="4">
    <source>
        <dbReference type="SAM" id="MobiDB-lite"/>
    </source>
</evidence>
<proteinExistence type="inferred from homology"/>
<evidence type="ECO:0000259" key="5">
    <source>
        <dbReference type="PROSITE" id="PS51795"/>
    </source>
</evidence>
<dbReference type="Pfam" id="PF04570">
    <property type="entry name" value="zf-FLZ"/>
    <property type="match status" value="1"/>
</dbReference>
<gene>
    <name evidence="6" type="primary">ga31640</name>
    <name evidence="6" type="ORF">PR202_ga31640</name>
</gene>
<dbReference type="PANTHER" id="PTHR47208:SF5">
    <property type="entry name" value="FCS-LIKE ZINC FINGER 12-RELATED"/>
    <property type="match status" value="1"/>
</dbReference>
<comment type="similarity">
    <text evidence="1">Belongs to the FLZ family.</text>
</comment>
<evidence type="ECO:0000256" key="2">
    <source>
        <dbReference type="ARBA" id="ARBA00022723"/>
    </source>
</evidence>
<keyword evidence="7" id="KW-1185">Reference proteome</keyword>
<evidence type="ECO:0000313" key="6">
    <source>
        <dbReference type="EMBL" id="GJN13286.1"/>
    </source>
</evidence>
<evidence type="ECO:0000313" key="7">
    <source>
        <dbReference type="Proteomes" id="UP001054889"/>
    </source>
</evidence>
<reference evidence="6" key="1">
    <citation type="journal article" date="2018" name="DNA Res.">
        <title>Multiple hybrid de novo genome assembly of finger millet, an orphan allotetraploid crop.</title>
        <authorList>
            <person name="Hatakeyama M."/>
            <person name="Aluri S."/>
            <person name="Balachadran M.T."/>
            <person name="Sivarajan S.R."/>
            <person name="Patrignani A."/>
            <person name="Gruter S."/>
            <person name="Poveda L."/>
            <person name="Shimizu-Inatsugi R."/>
            <person name="Baeten J."/>
            <person name="Francoijs K.J."/>
            <person name="Nataraja K.N."/>
            <person name="Reddy Y.A.N."/>
            <person name="Phadnis S."/>
            <person name="Ravikumar R.L."/>
            <person name="Schlapbach R."/>
            <person name="Sreeman S.M."/>
            <person name="Shimizu K.K."/>
        </authorList>
    </citation>
    <scope>NUCLEOTIDE SEQUENCE</scope>
</reference>
<evidence type="ECO:0000256" key="1">
    <source>
        <dbReference type="ARBA" id="ARBA00009374"/>
    </source>
</evidence>
<keyword evidence="2" id="KW-0479">Metal-binding</keyword>
<dbReference type="PROSITE" id="PS51795">
    <property type="entry name" value="ZF_FLZ"/>
    <property type="match status" value="1"/>
</dbReference>
<dbReference type="EMBL" id="BQKI01000061">
    <property type="protein sequence ID" value="GJN13286.1"/>
    <property type="molecule type" value="Genomic_DNA"/>
</dbReference>
<accession>A0AAV5DSU7</accession>
<sequence>METNKTAFLRRKRKIEQKENPGNRLGGEATNTGNHLALSPASSPPPPPPPPTFLLQQHLLSSSSGQREPERGATNQPRHRSQADSSFFSEAAGSMVEKSRAAARQLEIPGTRSSPWKSDGLPSPTSPLDRAAPSPRGWRHRDAGGVGLGILAALEAQPASIARRAARLEVSELGCSGRCATSLCGGGGSSSARSAGTAFRVAEFLSCCDMCRRPLDGKDIFMYRGERAFCSMECRYHAIVTDEDKDRKRRAGAASIKKTEVEVAGSPCNGGGGGQIFFTTGIVAA</sequence>
<evidence type="ECO:0000256" key="3">
    <source>
        <dbReference type="PROSITE-ProRule" id="PRU01131"/>
    </source>
</evidence>
<dbReference type="GO" id="GO:0046872">
    <property type="term" value="F:metal ion binding"/>
    <property type="evidence" value="ECO:0007669"/>
    <property type="project" value="UniProtKB-KW"/>
</dbReference>
<feature type="region of interest" description="Disordered" evidence="4">
    <location>
        <begin position="1"/>
        <end position="140"/>
    </location>
</feature>
<reference evidence="6" key="2">
    <citation type="submission" date="2021-12" db="EMBL/GenBank/DDBJ databases">
        <title>Resequencing data analysis of finger millet.</title>
        <authorList>
            <person name="Hatakeyama M."/>
            <person name="Aluri S."/>
            <person name="Balachadran M.T."/>
            <person name="Sivarajan S.R."/>
            <person name="Poveda L."/>
            <person name="Shimizu-Inatsugi R."/>
            <person name="Schlapbach R."/>
            <person name="Sreeman S.M."/>
            <person name="Shimizu K.K."/>
        </authorList>
    </citation>
    <scope>NUCLEOTIDE SEQUENCE</scope>
</reference>
<feature type="compositionally biased region" description="Pro residues" evidence="4">
    <location>
        <begin position="42"/>
        <end position="52"/>
    </location>
</feature>
<dbReference type="InterPro" id="IPR007650">
    <property type="entry name" value="Zf-FLZ_dom"/>
</dbReference>
<feature type="compositionally biased region" description="Low complexity" evidence="4">
    <location>
        <begin position="54"/>
        <end position="64"/>
    </location>
</feature>
<dbReference type="PANTHER" id="PTHR47208">
    <property type="entry name" value="OS02G0174800 PROTEIN"/>
    <property type="match status" value="1"/>
</dbReference>
<comment type="caution">
    <text evidence="6">The sequence shown here is derived from an EMBL/GenBank/DDBJ whole genome shotgun (WGS) entry which is preliminary data.</text>
</comment>
<organism evidence="6 7">
    <name type="scientific">Eleusine coracana subsp. coracana</name>
    <dbReference type="NCBI Taxonomy" id="191504"/>
    <lineage>
        <taxon>Eukaryota</taxon>
        <taxon>Viridiplantae</taxon>
        <taxon>Streptophyta</taxon>
        <taxon>Embryophyta</taxon>
        <taxon>Tracheophyta</taxon>
        <taxon>Spermatophyta</taxon>
        <taxon>Magnoliopsida</taxon>
        <taxon>Liliopsida</taxon>
        <taxon>Poales</taxon>
        <taxon>Poaceae</taxon>
        <taxon>PACMAD clade</taxon>
        <taxon>Chloridoideae</taxon>
        <taxon>Cynodonteae</taxon>
        <taxon>Eleusininae</taxon>
        <taxon>Eleusine</taxon>
    </lineage>
</organism>
<feature type="domain" description="FLZ-type" evidence="5">
    <location>
        <begin position="203"/>
        <end position="246"/>
    </location>
</feature>
<dbReference type="AlphaFoldDB" id="A0AAV5DSU7"/>
<feature type="zinc finger region" description="FLZ-type" evidence="3">
    <location>
        <begin position="203"/>
        <end position="246"/>
    </location>
</feature>